<evidence type="ECO:0000313" key="2">
    <source>
        <dbReference type="EMBL" id="ADG73318.1"/>
    </source>
</evidence>
<reference evidence="2 3" key="1">
    <citation type="journal article" date="2010" name="Stand. Genomic Sci.">
        <title>Complete genome sequence of Cellulomonas flavigena type strain (134).</title>
        <authorList>
            <person name="Abt B."/>
            <person name="Foster B."/>
            <person name="Lapidus A."/>
            <person name="Clum A."/>
            <person name="Sun H."/>
            <person name="Pukall R."/>
            <person name="Lucas S."/>
            <person name="Glavina Del Rio T."/>
            <person name="Nolan M."/>
            <person name="Tice H."/>
            <person name="Cheng J.F."/>
            <person name="Pitluck S."/>
            <person name="Liolios K."/>
            <person name="Ivanova N."/>
            <person name="Mavromatis K."/>
            <person name="Ovchinnikova G."/>
            <person name="Pati A."/>
            <person name="Goodwin L."/>
            <person name="Chen A."/>
            <person name="Palaniappan K."/>
            <person name="Land M."/>
            <person name="Hauser L."/>
            <person name="Chang Y.J."/>
            <person name="Jeffries C.D."/>
            <person name="Rohde M."/>
            <person name="Goker M."/>
            <person name="Woyke T."/>
            <person name="Bristow J."/>
            <person name="Eisen J.A."/>
            <person name="Markowitz V."/>
            <person name="Hugenholtz P."/>
            <person name="Kyrpides N.C."/>
            <person name="Klenk H.P."/>
        </authorList>
    </citation>
    <scope>NUCLEOTIDE SEQUENCE [LARGE SCALE GENOMIC DNA]</scope>
    <source>
        <strain evidence="3">ATCC 482 / DSM 20109 / BCRC 11376 / JCM 18109 / NBRC 3775 / NCIMB 8073 / NRS 134</strain>
    </source>
</reference>
<proteinExistence type="predicted"/>
<keyword evidence="3" id="KW-1185">Reference proteome</keyword>
<dbReference type="AlphaFoldDB" id="D5UHP4"/>
<dbReference type="InterPro" id="IPR056077">
    <property type="entry name" value="DUF7660"/>
</dbReference>
<feature type="domain" description="DUF7660" evidence="1">
    <location>
        <begin position="6"/>
        <end position="74"/>
    </location>
</feature>
<dbReference type="KEGG" id="cfl:Cfla_0401"/>
<organism evidence="2 3">
    <name type="scientific">Cellulomonas flavigena (strain ATCC 482 / DSM 20109 / BCRC 11376 / JCM 18109 / NBRC 3775 / NCIMB 8073 / NRS 134)</name>
    <dbReference type="NCBI Taxonomy" id="446466"/>
    <lineage>
        <taxon>Bacteria</taxon>
        <taxon>Bacillati</taxon>
        <taxon>Actinomycetota</taxon>
        <taxon>Actinomycetes</taxon>
        <taxon>Micrococcales</taxon>
        <taxon>Cellulomonadaceae</taxon>
        <taxon>Cellulomonas</taxon>
    </lineage>
</organism>
<accession>D5UHP4</accession>
<protein>
    <recommendedName>
        <fullName evidence="1">DUF7660 domain-containing protein</fullName>
    </recommendedName>
</protein>
<evidence type="ECO:0000259" key="1">
    <source>
        <dbReference type="Pfam" id="PF24693"/>
    </source>
</evidence>
<dbReference type="Pfam" id="PF24693">
    <property type="entry name" value="DUF7660"/>
    <property type="match status" value="1"/>
</dbReference>
<dbReference type="EMBL" id="CP001964">
    <property type="protein sequence ID" value="ADG73318.1"/>
    <property type="molecule type" value="Genomic_DNA"/>
</dbReference>
<gene>
    <name evidence="2" type="ordered locus">Cfla_0401</name>
</gene>
<dbReference type="HOGENOM" id="CLU_2680965_0_0_11"/>
<dbReference type="Proteomes" id="UP000000849">
    <property type="component" value="Chromosome"/>
</dbReference>
<sequence length="74" mass="8161">MLRGRDQVLDALDELLAELRAYAAWENSTLETFLDAFAALLGSIENAYVNSGRPVPDDAWAVVADAVRGARFYE</sequence>
<evidence type="ECO:0000313" key="3">
    <source>
        <dbReference type="Proteomes" id="UP000000849"/>
    </source>
</evidence>
<name>D5UHP4_CELFN</name>